<accession>A0A9P7EVM9</accession>
<dbReference type="Proteomes" id="UP000823399">
    <property type="component" value="Unassembled WGS sequence"/>
</dbReference>
<organism evidence="2 3">
    <name type="scientific">Suillus discolor</name>
    <dbReference type="NCBI Taxonomy" id="1912936"/>
    <lineage>
        <taxon>Eukaryota</taxon>
        <taxon>Fungi</taxon>
        <taxon>Dikarya</taxon>
        <taxon>Basidiomycota</taxon>
        <taxon>Agaricomycotina</taxon>
        <taxon>Agaricomycetes</taxon>
        <taxon>Agaricomycetidae</taxon>
        <taxon>Boletales</taxon>
        <taxon>Suillineae</taxon>
        <taxon>Suillaceae</taxon>
        <taxon>Suillus</taxon>
    </lineage>
</organism>
<protein>
    <recommendedName>
        <fullName evidence="1">F-box domain-containing protein</fullName>
    </recommendedName>
</protein>
<evidence type="ECO:0000313" key="3">
    <source>
        <dbReference type="Proteomes" id="UP000823399"/>
    </source>
</evidence>
<keyword evidence="3" id="KW-1185">Reference proteome</keyword>
<dbReference type="SUPFAM" id="SSF81383">
    <property type="entry name" value="F-box domain"/>
    <property type="match status" value="1"/>
</dbReference>
<evidence type="ECO:0000313" key="2">
    <source>
        <dbReference type="EMBL" id="KAG2091828.1"/>
    </source>
</evidence>
<reference evidence="2" key="1">
    <citation type="journal article" date="2020" name="New Phytol.">
        <title>Comparative genomics reveals dynamic genome evolution in host specialist ectomycorrhizal fungi.</title>
        <authorList>
            <person name="Lofgren L.A."/>
            <person name="Nguyen N.H."/>
            <person name="Vilgalys R."/>
            <person name="Ruytinx J."/>
            <person name="Liao H.L."/>
            <person name="Branco S."/>
            <person name="Kuo A."/>
            <person name="LaButti K."/>
            <person name="Lipzen A."/>
            <person name="Andreopoulos W."/>
            <person name="Pangilinan J."/>
            <person name="Riley R."/>
            <person name="Hundley H."/>
            <person name="Na H."/>
            <person name="Barry K."/>
            <person name="Grigoriev I.V."/>
            <person name="Stajich J.E."/>
            <person name="Kennedy P.G."/>
        </authorList>
    </citation>
    <scope>NUCLEOTIDE SEQUENCE</scope>
    <source>
        <strain evidence="2">FC423</strain>
    </source>
</reference>
<dbReference type="GeneID" id="64706579"/>
<proteinExistence type="predicted"/>
<dbReference type="OrthoDB" id="2621613at2759"/>
<dbReference type="Pfam" id="PF12937">
    <property type="entry name" value="F-box-like"/>
    <property type="match status" value="1"/>
</dbReference>
<feature type="domain" description="F-box" evidence="1">
    <location>
        <begin position="87"/>
        <end position="136"/>
    </location>
</feature>
<dbReference type="PROSITE" id="PS50181">
    <property type="entry name" value="FBOX"/>
    <property type="match status" value="1"/>
</dbReference>
<dbReference type="InterPro" id="IPR036047">
    <property type="entry name" value="F-box-like_dom_sf"/>
</dbReference>
<gene>
    <name evidence="2" type="ORF">F5147DRAFT_840722</name>
</gene>
<dbReference type="InterPro" id="IPR001810">
    <property type="entry name" value="F-box_dom"/>
</dbReference>
<evidence type="ECO:0000259" key="1">
    <source>
        <dbReference type="PROSITE" id="PS50181"/>
    </source>
</evidence>
<name>A0A9P7EVM9_9AGAM</name>
<dbReference type="RefSeq" id="XP_041286651.1">
    <property type="nucleotide sequence ID" value="XM_041444320.1"/>
</dbReference>
<sequence length="681" mass="77744">MGSSHQRILKAPRARSAAQIWSLPEDPNFLHVEVPDSSETIIVVDRTLTLPRSSVEKPIRPLSEDHENFELQLEVSDSSKTITTPIAIGIFSLPTELICHILLLLHFKDLSCCVLVCKAFWHVAQNFVDVQFLLELYTQGFTETPTLDWVDVSSKMCSLKRLASMWQSDFHLNSVSEQTVAIGNILSPYLAGFQSVKCGIWWMWVNSRLFIRECDTNFKSTQTWPEQSFALPVHRHFLMSSVVIDPLQDLAVIVSYGVLDMPDRHVFSMAFRLASSQRPHPNSACTSLECMHPCKMVPEHYFYFVDQPAICGDRVVALYYHYTSHGSASNIFIQVIDWRKGHAKGYPLYELGGTKASFHLLDEQRIIVIGPEGRMALYTLELDGSPQRRITYVLPNVQRSLDFYLPLGPLLPLYVIHATPSFHGKAVHPDLIPDYVTSLESQIMVLEVLSCSWQVILVVDMAIFATKATQSEIPVEIPWSEWGPKYTRYFPHHPSHRISVFGSKMAYALPQDRAPEPGQRLEELRAEGSFYVHIWDFNRAISRLEHSNNVYDCDSPGRLIRRPGRLAQTCFTKVDANIITNHPYTTAVCPTGFSTRHFDRFFLEQDRLTLIWAHPGSVQIQVVSPSPIMPTSEVGLDVEQGQIAHNPELQQTKEMQSRHKRNILFYLLSKLRRQPRYPESE</sequence>
<comment type="caution">
    <text evidence="2">The sequence shown here is derived from an EMBL/GenBank/DDBJ whole genome shotgun (WGS) entry which is preliminary data.</text>
</comment>
<dbReference type="Gene3D" id="1.20.1280.50">
    <property type="match status" value="1"/>
</dbReference>
<dbReference type="EMBL" id="JABBWM010000094">
    <property type="protein sequence ID" value="KAG2091828.1"/>
    <property type="molecule type" value="Genomic_DNA"/>
</dbReference>
<dbReference type="AlphaFoldDB" id="A0A9P7EVM9"/>